<evidence type="ECO:0000256" key="1">
    <source>
        <dbReference type="SAM" id="SignalP"/>
    </source>
</evidence>
<evidence type="ECO:0008006" key="4">
    <source>
        <dbReference type="Google" id="ProtNLM"/>
    </source>
</evidence>
<comment type="caution">
    <text evidence="2">The sequence shown here is derived from an EMBL/GenBank/DDBJ whole genome shotgun (WGS) entry which is preliminary data.</text>
</comment>
<feature type="chain" id="PRO_5005818445" description="Carboxypeptidase-like regulatory domain-containing protein" evidence="1">
    <location>
        <begin position="19"/>
        <end position="828"/>
    </location>
</feature>
<dbReference type="Gene3D" id="2.50.20.10">
    <property type="entry name" value="Lipoprotein localisation LolA/LolB/LppX"/>
    <property type="match status" value="1"/>
</dbReference>
<reference evidence="2 3" key="1">
    <citation type="submission" date="2015-08" db="EMBL/GenBank/DDBJ databases">
        <title>Whole genome sequence of Flavobacterium akiainvivens IK-1T, from decaying Wikstroemia oahuensis, an endemic Hawaiian shrub.</title>
        <authorList>
            <person name="Wan X."/>
            <person name="Hou S."/>
            <person name="Saito J."/>
            <person name="Donachie S."/>
        </authorList>
    </citation>
    <scope>NUCLEOTIDE SEQUENCE [LARGE SCALE GENOMIC DNA]</scope>
    <source>
        <strain evidence="2 3">IK-1</strain>
    </source>
</reference>
<dbReference type="SUPFAM" id="SSF49464">
    <property type="entry name" value="Carboxypeptidase regulatory domain-like"/>
    <property type="match status" value="1"/>
</dbReference>
<name>A0A0M8MJ59_9FLAO</name>
<dbReference type="Pfam" id="PF18939">
    <property type="entry name" value="DUF5686"/>
    <property type="match status" value="1"/>
</dbReference>
<dbReference type="STRING" id="1202724.AM493_11845"/>
<evidence type="ECO:0000313" key="2">
    <source>
        <dbReference type="EMBL" id="KOS06648.1"/>
    </source>
</evidence>
<organism evidence="2 3">
    <name type="scientific">Flavobacterium akiainvivens</name>
    <dbReference type="NCBI Taxonomy" id="1202724"/>
    <lineage>
        <taxon>Bacteria</taxon>
        <taxon>Pseudomonadati</taxon>
        <taxon>Bacteroidota</taxon>
        <taxon>Flavobacteriia</taxon>
        <taxon>Flavobacteriales</taxon>
        <taxon>Flavobacteriaceae</taxon>
        <taxon>Flavobacterium</taxon>
    </lineage>
</organism>
<keyword evidence="1" id="KW-0732">Signal</keyword>
<dbReference type="PATRIC" id="fig|1202724.3.peg.2456"/>
<dbReference type="EMBL" id="LIYD01000005">
    <property type="protein sequence ID" value="KOS06648.1"/>
    <property type="molecule type" value="Genomic_DNA"/>
</dbReference>
<protein>
    <recommendedName>
        <fullName evidence="4">Carboxypeptidase-like regulatory domain-containing protein</fullName>
    </recommendedName>
</protein>
<dbReference type="Proteomes" id="UP000037755">
    <property type="component" value="Unassembled WGS sequence"/>
</dbReference>
<gene>
    <name evidence="2" type="ORF">AM493_11845</name>
</gene>
<keyword evidence="3" id="KW-1185">Reference proteome</keyword>
<dbReference type="OrthoDB" id="604691at2"/>
<dbReference type="RefSeq" id="WP_054408252.1">
    <property type="nucleotide sequence ID" value="NZ_FOYA01000016.1"/>
</dbReference>
<feature type="signal peptide" evidence="1">
    <location>
        <begin position="1"/>
        <end position="18"/>
    </location>
</feature>
<evidence type="ECO:0000313" key="3">
    <source>
        <dbReference type="Proteomes" id="UP000037755"/>
    </source>
</evidence>
<dbReference type="InterPro" id="IPR043741">
    <property type="entry name" value="DUF5686"/>
</dbReference>
<accession>A0A0M8MJ59</accession>
<dbReference type="InterPro" id="IPR008969">
    <property type="entry name" value="CarboxyPept-like_regulatory"/>
</dbReference>
<sequence length="828" mass="94640">MKPYTFLLLLFTTFTALAQGTVTITVKDAQTGSALPFATITAQNHTFVTDVDGKVAAEIPVGTITASYTGYASGNITITASQKYYTIKLQPAPEVLQEVLINGNSPAVEIMGRAIRRRPINDPERKLQSFRYNTYEKLVVTANPDSISGQLDSIFEYENAARIFKKVDSTEYNFKKLVSRRHIYQTEKVSEFKFNKEQGLKENVLGSRMAGFKQPLYELVGLRLQSYSVYSDKVILLETKYAGPMGATALADYSYKILDTVKIEGRPAYMIYFKPKYRHKKKLNGILYIDTENYGVAKAVFRVRNIADVTSTHYFSYEDSLKLWFPDRKTLKVVKGNNKEDVKIMGETIKFDAVDAEPGTREKDPSDFIYVYSESANFEKQFNVPVTIRRTAVDVEIKDEAVNRPEEYWNTYRPDSLDTRSFSTYMDLDSIVAKDNWEQRIILGRRIINGYIPLGPVDLDLRQIAKYNNYEGFRLGVGFITNDKVSQIFRINTYGAYGTKDGHFKYSVGAGIRLGRFSNTWIGGSYTDDVKEIGLTSFATDKRMFKIYDPRPINVSTFYGYHSWQGYVETRIIPRTESMWQLTRSSIDPKFSYLFRANGKEYTDFNLVTASVSLQWNPFSYYMQTPNGRVEVEKRYPKFAFQYTQAIRDVAGGDFNFGKLDLRGEFEQKYLNGQKTTALVQTGLALGDVPLTHLYSTSPNNLDKNSVIQRVTFAGKNSFETMYFNEFFSSRYIMAQVKHGLTKFTVLGALKLSPMLVTRAVWGNLDDTNRHLGLPYNTLENGYYESGVEFNEIFKGLGFVAFYRYGPYSLPQFDRNIALKISFVLNLF</sequence>
<proteinExistence type="predicted"/>
<dbReference type="AlphaFoldDB" id="A0A0M8MJ59"/>